<accession>A0AA38F6E1</accession>
<dbReference type="InterPro" id="IPR013825">
    <property type="entry name" value="Topo_IA_cen_sub2"/>
</dbReference>
<organism evidence="4 5">
    <name type="scientific">Taxus chinensis</name>
    <name type="common">Chinese yew</name>
    <name type="synonym">Taxus wallichiana var. chinensis</name>
    <dbReference type="NCBI Taxonomy" id="29808"/>
    <lineage>
        <taxon>Eukaryota</taxon>
        <taxon>Viridiplantae</taxon>
        <taxon>Streptophyta</taxon>
        <taxon>Embryophyta</taxon>
        <taxon>Tracheophyta</taxon>
        <taxon>Spermatophyta</taxon>
        <taxon>Pinopsida</taxon>
        <taxon>Pinidae</taxon>
        <taxon>Conifers II</taxon>
        <taxon>Cupressales</taxon>
        <taxon>Taxaceae</taxon>
        <taxon>Taxus</taxon>
    </lineage>
</organism>
<dbReference type="Proteomes" id="UP000824469">
    <property type="component" value="Unassembled WGS sequence"/>
</dbReference>
<dbReference type="PANTHER" id="PTHR11390:SF21">
    <property type="entry name" value="DNA TOPOISOMERASE 3-ALPHA"/>
    <property type="match status" value="1"/>
</dbReference>
<comment type="function">
    <text evidence="1">Introduces a single-strand break via transesterification at a target site in duplex DNA. Releases the supercoiling and torsional tension of DNA introduced during the DNA replication and transcription by transiently cleaving and rejoining one strand of the DNA duplex. The scissile phosphodiester is attacked by the catalytic tyrosine of the enzyme, resulting in the formation of a DNA-(5'-phosphotyrosyl)-enzyme intermediate and the expulsion of a 3'-OH DNA strand.</text>
</comment>
<evidence type="ECO:0000313" key="4">
    <source>
        <dbReference type="EMBL" id="KAH9290650.1"/>
    </source>
</evidence>
<dbReference type="Pfam" id="PF01131">
    <property type="entry name" value="Topoisom_bac"/>
    <property type="match status" value="1"/>
</dbReference>
<dbReference type="InterPro" id="IPR000380">
    <property type="entry name" value="Topo_IA"/>
</dbReference>
<dbReference type="GO" id="GO:0031422">
    <property type="term" value="C:RecQ family helicase-topoisomerase III complex"/>
    <property type="evidence" value="ECO:0007669"/>
    <property type="project" value="TreeGrafter"/>
</dbReference>
<dbReference type="OMA" id="SAGEPNW"/>
<dbReference type="GO" id="GO:0006310">
    <property type="term" value="P:DNA recombination"/>
    <property type="evidence" value="ECO:0007669"/>
    <property type="project" value="TreeGrafter"/>
</dbReference>
<dbReference type="Gene3D" id="1.10.290.10">
    <property type="entry name" value="Topoisomerase I, domain 4"/>
    <property type="match status" value="1"/>
</dbReference>
<reference evidence="4 5" key="1">
    <citation type="journal article" date="2021" name="Nat. Plants">
        <title>The Taxus genome provides insights into paclitaxel biosynthesis.</title>
        <authorList>
            <person name="Xiong X."/>
            <person name="Gou J."/>
            <person name="Liao Q."/>
            <person name="Li Y."/>
            <person name="Zhou Q."/>
            <person name="Bi G."/>
            <person name="Li C."/>
            <person name="Du R."/>
            <person name="Wang X."/>
            <person name="Sun T."/>
            <person name="Guo L."/>
            <person name="Liang H."/>
            <person name="Lu P."/>
            <person name="Wu Y."/>
            <person name="Zhang Z."/>
            <person name="Ro D.K."/>
            <person name="Shang Y."/>
            <person name="Huang S."/>
            <person name="Yan J."/>
        </authorList>
    </citation>
    <scope>NUCLEOTIDE SEQUENCE [LARGE SCALE GENOMIC DNA]</scope>
    <source>
        <strain evidence="4">Ta-2019</strain>
    </source>
</reference>
<dbReference type="EC" id="5.6.2.1" evidence="1"/>
<feature type="domain" description="Topo IA-type catalytic" evidence="3">
    <location>
        <begin position="1"/>
        <end position="157"/>
    </location>
</feature>
<dbReference type="PANTHER" id="PTHR11390">
    <property type="entry name" value="PROKARYOTIC DNA TOPOISOMERASE"/>
    <property type="match status" value="1"/>
</dbReference>
<feature type="region of interest" description="Disordered" evidence="2">
    <location>
        <begin position="26"/>
        <end position="50"/>
    </location>
</feature>
<feature type="non-terminal residue" evidence="4">
    <location>
        <position position="1"/>
    </location>
</feature>
<dbReference type="Gene3D" id="2.70.20.10">
    <property type="entry name" value="Topoisomerase I, domain 3"/>
    <property type="match status" value="1"/>
</dbReference>
<comment type="caution">
    <text evidence="4">The sequence shown here is derived from an EMBL/GenBank/DDBJ whole genome shotgun (WGS) entry which is preliminary data.</text>
</comment>
<keyword evidence="5" id="KW-1185">Reference proteome</keyword>
<sequence length="157" mass="17451">ATVREQQGHPVWGSYAQRLLNPEEELWRNPSNGGHDDKAHPPIHPTKFSEGESNWTLDHKRLYELVVRHFLACVSQPALGAGTTVDIDIAGEKFSASGLMIIVKNYLEIYKYESWGGSTIPTFIPGQQSESWSLLVMVNGKNGSSVTLIHIVESTIH</sequence>
<dbReference type="InterPro" id="IPR013497">
    <property type="entry name" value="Topo_IA_cen"/>
</dbReference>
<dbReference type="GO" id="GO:0003917">
    <property type="term" value="F:DNA topoisomerase type I (single strand cut, ATP-independent) activity"/>
    <property type="evidence" value="ECO:0007669"/>
    <property type="project" value="UniProtKB-EC"/>
</dbReference>
<gene>
    <name evidence="4" type="ORF">KI387_034767</name>
</gene>
<proteinExistence type="inferred from homology"/>
<dbReference type="SMART" id="SM00437">
    <property type="entry name" value="TOP1Ac"/>
    <property type="match status" value="1"/>
</dbReference>
<keyword evidence="1" id="KW-0238">DNA-binding</keyword>
<dbReference type="AlphaFoldDB" id="A0AA38F6E1"/>
<dbReference type="EMBL" id="JAHRHJ020003813">
    <property type="protein sequence ID" value="KAH9290650.1"/>
    <property type="molecule type" value="Genomic_DNA"/>
</dbReference>
<dbReference type="PROSITE" id="PS52039">
    <property type="entry name" value="TOPO_IA_2"/>
    <property type="match status" value="1"/>
</dbReference>
<keyword evidence="1" id="KW-0413">Isomerase</keyword>
<dbReference type="GO" id="GO:0006265">
    <property type="term" value="P:DNA topological change"/>
    <property type="evidence" value="ECO:0007669"/>
    <property type="project" value="InterPro"/>
</dbReference>
<evidence type="ECO:0000256" key="2">
    <source>
        <dbReference type="SAM" id="MobiDB-lite"/>
    </source>
</evidence>
<dbReference type="GO" id="GO:0005634">
    <property type="term" value="C:nucleus"/>
    <property type="evidence" value="ECO:0007669"/>
    <property type="project" value="TreeGrafter"/>
</dbReference>
<dbReference type="InterPro" id="IPR003602">
    <property type="entry name" value="Topo_IA_DNA-bd_dom"/>
</dbReference>
<keyword evidence="1" id="KW-0799">Topoisomerase</keyword>
<evidence type="ECO:0000259" key="3">
    <source>
        <dbReference type="PROSITE" id="PS52039"/>
    </source>
</evidence>
<dbReference type="SUPFAM" id="SSF56712">
    <property type="entry name" value="Prokaryotic type I DNA topoisomerase"/>
    <property type="match status" value="1"/>
</dbReference>
<evidence type="ECO:0000313" key="5">
    <source>
        <dbReference type="Proteomes" id="UP000824469"/>
    </source>
</evidence>
<dbReference type="GO" id="GO:0003677">
    <property type="term" value="F:DNA binding"/>
    <property type="evidence" value="ECO:0007669"/>
    <property type="project" value="UniProtKB-KW"/>
</dbReference>
<comment type="similarity">
    <text evidence="1">Belongs to the type IA topoisomerase family.</text>
</comment>
<dbReference type="GO" id="GO:0006281">
    <property type="term" value="P:DNA repair"/>
    <property type="evidence" value="ECO:0007669"/>
    <property type="project" value="TreeGrafter"/>
</dbReference>
<dbReference type="InterPro" id="IPR013826">
    <property type="entry name" value="Topo_IA_cen_sub3"/>
</dbReference>
<name>A0AA38F6E1_TAXCH</name>
<protein>
    <recommendedName>
        <fullName evidence="1">DNA topoisomerase</fullName>
        <ecNumber evidence="1">5.6.2.1</ecNumber>
    </recommendedName>
</protein>
<evidence type="ECO:0000256" key="1">
    <source>
        <dbReference type="RuleBase" id="RU362092"/>
    </source>
</evidence>
<dbReference type="InterPro" id="IPR023405">
    <property type="entry name" value="Topo_IA_core_domain"/>
</dbReference>
<comment type="catalytic activity">
    <reaction evidence="1">
        <text>ATP-independent breakage of single-stranded DNA, followed by passage and rejoining.</text>
        <dbReference type="EC" id="5.6.2.1"/>
    </reaction>
</comment>